<evidence type="ECO:0000313" key="10">
    <source>
        <dbReference type="EMBL" id="GMR53858.1"/>
    </source>
</evidence>
<keyword evidence="5" id="KW-0375">Hydrogen ion transport</keyword>
<keyword evidence="4" id="KW-0138">CF(0)</keyword>
<dbReference type="AlphaFoldDB" id="A0AAN5CZT7"/>
<evidence type="ECO:0000256" key="6">
    <source>
        <dbReference type="ARBA" id="ARBA00023065"/>
    </source>
</evidence>
<dbReference type="GO" id="GO:0045259">
    <property type="term" value="C:proton-transporting ATP synthase complex"/>
    <property type="evidence" value="ECO:0007669"/>
    <property type="project" value="UniProtKB-KW"/>
</dbReference>
<keyword evidence="11" id="KW-1185">Reference proteome</keyword>
<dbReference type="Pfam" id="PF04718">
    <property type="entry name" value="ATP-synt_G"/>
    <property type="match status" value="1"/>
</dbReference>
<evidence type="ECO:0000256" key="9">
    <source>
        <dbReference type="ARBA" id="ARBA00023310"/>
    </source>
</evidence>
<dbReference type="GO" id="GO:0015078">
    <property type="term" value="F:proton transmembrane transporter activity"/>
    <property type="evidence" value="ECO:0007669"/>
    <property type="project" value="InterPro"/>
</dbReference>
<reference evidence="11" key="1">
    <citation type="submission" date="2022-10" db="EMBL/GenBank/DDBJ databases">
        <title>Genome assembly of Pristionchus species.</title>
        <authorList>
            <person name="Yoshida K."/>
            <person name="Sommer R.J."/>
        </authorList>
    </citation>
    <scope>NUCLEOTIDE SEQUENCE [LARGE SCALE GENOMIC DNA]</scope>
    <source>
        <strain evidence="11">RS5460</strain>
    </source>
</reference>
<evidence type="ECO:0000313" key="11">
    <source>
        <dbReference type="Proteomes" id="UP001328107"/>
    </source>
</evidence>
<evidence type="ECO:0000256" key="4">
    <source>
        <dbReference type="ARBA" id="ARBA00022547"/>
    </source>
</evidence>
<dbReference type="PANTHER" id="PTHR12386">
    <property type="entry name" value="ATP SYNTHASE SUBUNIT"/>
    <property type="match status" value="1"/>
</dbReference>
<keyword evidence="8" id="KW-0472">Membrane</keyword>
<dbReference type="EMBL" id="BTRK01000005">
    <property type="protein sequence ID" value="GMR53858.1"/>
    <property type="molecule type" value="Genomic_DNA"/>
</dbReference>
<dbReference type="Proteomes" id="UP001328107">
    <property type="component" value="Unassembled WGS sequence"/>
</dbReference>
<protein>
    <submittedName>
        <fullName evidence="10">Uncharacterized protein</fullName>
    </submittedName>
</protein>
<evidence type="ECO:0000256" key="1">
    <source>
        <dbReference type="ARBA" id="ARBA00004325"/>
    </source>
</evidence>
<keyword evidence="6" id="KW-0406">Ion transport</keyword>
<organism evidence="10 11">
    <name type="scientific">Pristionchus mayeri</name>
    <dbReference type="NCBI Taxonomy" id="1317129"/>
    <lineage>
        <taxon>Eukaryota</taxon>
        <taxon>Metazoa</taxon>
        <taxon>Ecdysozoa</taxon>
        <taxon>Nematoda</taxon>
        <taxon>Chromadorea</taxon>
        <taxon>Rhabditida</taxon>
        <taxon>Rhabditina</taxon>
        <taxon>Diplogasteromorpha</taxon>
        <taxon>Diplogasteroidea</taxon>
        <taxon>Neodiplogasteridae</taxon>
        <taxon>Pristionchus</taxon>
    </lineage>
</organism>
<keyword evidence="3" id="KW-0813">Transport</keyword>
<keyword evidence="9" id="KW-0066">ATP synthesis</keyword>
<comment type="similarity">
    <text evidence="2">Belongs to the ATPase g subunit family.</text>
</comment>
<accession>A0AAN5CZT7</accession>
<evidence type="ECO:0000256" key="2">
    <source>
        <dbReference type="ARBA" id="ARBA00005699"/>
    </source>
</evidence>
<feature type="non-terminal residue" evidence="10">
    <location>
        <position position="1"/>
    </location>
</feature>
<gene>
    <name evidence="10" type="ORF">PMAYCL1PPCAC_24053</name>
</gene>
<dbReference type="InterPro" id="IPR006808">
    <property type="entry name" value="ATP_synth_F0_gsu_mt"/>
</dbReference>
<name>A0AAN5CZT7_9BILA</name>
<dbReference type="GO" id="GO:0015986">
    <property type="term" value="P:proton motive force-driven ATP synthesis"/>
    <property type="evidence" value="ECO:0007669"/>
    <property type="project" value="InterPro"/>
</dbReference>
<evidence type="ECO:0000256" key="3">
    <source>
        <dbReference type="ARBA" id="ARBA00022448"/>
    </source>
</evidence>
<sequence>NYYQMSTRSLSFLEKIANLTGAIYRHQAAQWPRRSALLKGVFKNELAPPTQAQWPAIKSDAKKVLSVIQSGAYRQLTVREALVYTAVALEISFWFFVGEMIGRRYIVGYLVPSNYVSKETRKIVAEQKKIEARGY</sequence>
<proteinExistence type="inferred from homology"/>
<comment type="subcellular location">
    <subcellularLocation>
        <location evidence="1">Mitochondrion membrane</location>
    </subcellularLocation>
</comment>
<dbReference type="GO" id="GO:0031966">
    <property type="term" value="C:mitochondrial membrane"/>
    <property type="evidence" value="ECO:0007669"/>
    <property type="project" value="UniProtKB-SubCell"/>
</dbReference>
<keyword evidence="7" id="KW-0496">Mitochondrion</keyword>
<evidence type="ECO:0000256" key="5">
    <source>
        <dbReference type="ARBA" id="ARBA00022781"/>
    </source>
</evidence>
<evidence type="ECO:0000256" key="7">
    <source>
        <dbReference type="ARBA" id="ARBA00023128"/>
    </source>
</evidence>
<comment type="caution">
    <text evidence="10">The sequence shown here is derived from an EMBL/GenBank/DDBJ whole genome shotgun (WGS) entry which is preliminary data.</text>
</comment>
<evidence type="ECO:0000256" key="8">
    <source>
        <dbReference type="ARBA" id="ARBA00023136"/>
    </source>
</evidence>